<dbReference type="Pfam" id="PF05359">
    <property type="entry name" value="DUF748"/>
    <property type="match status" value="2"/>
</dbReference>
<feature type="region of interest" description="Disordered" evidence="1">
    <location>
        <begin position="513"/>
        <end position="535"/>
    </location>
</feature>
<accession>A0A2U3QHP2</accession>
<evidence type="ECO:0000256" key="1">
    <source>
        <dbReference type="SAM" id="MobiDB-lite"/>
    </source>
</evidence>
<protein>
    <recommendedName>
        <fullName evidence="4">AsmA-like C-terminal domain-containing protein</fullName>
    </recommendedName>
</protein>
<keyword evidence="3" id="KW-1185">Reference proteome</keyword>
<dbReference type="GO" id="GO:0005886">
    <property type="term" value="C:plasma membrane"/>
    <property type="evidence" value="ECO:0007669"/>
    <property type="project" value="TreeGrafter"/>
</dbReference>
<dbReference type="GO" id="GO:0090313">
    <property type="term" value="P:regulation of protein targeting to membrane"/>
    <property type="evidence" value="ECO:0007669"/>
    <property type="project" value="TreeGrafter"/>
</dbReference>
<sequence length="535" mass="60182">MIWILGGIGVLILAAVVFSYLVSSNVLRHYMERQMNRNLKEYTVHIERAYFHPVAFSLDLDNLTLTQDAEPDPPVAYIRRLHAGIHWRELLTGHLVADFLIDRPKLYINLKNIRKEEQSKIAFREKGWQQALEAIYPLKINVFTVHDGELTYLDESPYRPLRMSGVNLHASNIRNIRFPEHTYPSPIRLEGTIFDKGALVLDGRANFLLEPHLGLSAAINLSNMDLAYFEPITNRSNISVRKGTLSVTGTMEYSPTITVVNLKSMAVAGVNVDYLHLPQTVAAEEERIKNAGQTAKELSNKPTTKIRIDNLNITDGSFGYVNKTTQPNYRIYLDHSEVTLKNISNQFKEGKSTLDLRGKFMGTGDTVVTGTFRPYTEDPDFNLNIAIENTQMPAMSDLFRSFGNFDIREGLFSFYSELEIKGDKVSGYVKPLFKNMKVYDRRDREGKGLFHKLYVGLVGGIAKLLENRPRGEVATKTDISGSLASPKTSTLQIIFNLIRNAFIKSILPGFESEVTSPKSNPQPAAPDNTSSSGQK</sequence>
<reference evidence="3" key="1">
    <citation type="submission" date="2018-03" db="EMBL/GenBank/DDBJ databases">
        <authorList>
            <person name="Zecchin S."/>
        </authorList>
    </citation>
    <scope>NUCLEOTIDE SEQUENCE [LARGE SCALE GENOMIC DNA]</scope>
</reference>
<evidence type="ECO:0008006" key="4">
    <source>
        <dbReference type="Google" id="ProtNLM"/>
    </source>
</evidence>
<organism evidence="2 3">
    <name type="scientific">Candidatus Sulfobium mesophilum</name>
    <dbReference type="NCBI Taxonomy" id="2016548"/>
    <lineage>
        <taxon>Bacteria</taxon>
        <taxon>Pseudomonadati</taxon>
        <taxon>Nitrospirota</taxon>
        <taxon>Nitrospiria</taxon>
        <taxon>Nitrospirales</taxon>
        <taxon>Nitrospiraceae</taxon>
        <taxon>Candidatus Sulfobium</taxon>
    </lineage>
</organism>
<proteinExistence type="predicted"/>
<dbReference type="InterPro" id="IPR052894">
    <property type="entry name" value="AsmA-related"/>
</dbReference>
<dbReference type="PANTHER" id="PTHR30441:SF8">
    <property type="entry name" value="DUF748 DOMAIN-CONTAINING PROTEIN"/>
    <property type="match status" value="1"/>
</dbReference>
<dbReference type="InterPro" id="IPR008023">
    <property type="entry name" value="DUF748"/>
</dbReference>
<gene>
    <name evidence="2" type="ORF">NBG4_370027</name>
</gene>
<evidence type="ECO:0000313" key="2">
    <source>
        <dbReference type="EMBL" id="SPQ00912.1"/>
    </source>
</evidence>
<name>A0A2U3QHP2_9BACT</name>
<dbReference type="Proteomes" id="UP000245125">
    <property type="component" value="Unassembled WGS sequence"/>
</dbReference>
<dbReference type="EMBL" id="OUUY01000083">
    <property type="protein sequence ID" value="SPQ00912.1"/>
    <property type="molecule type" value="Genomic_DNA"/>
</dbReference>
<evidence type="ECO:0000313" key="3">
    <source>
        <dbReference type="Proteomes" id="UP000245125"/>
    </source>
</evidence>
<dbReference type="AlphaFoldDB" id="A0A2U3QHP2"/>
<dbReference type="PANTHER" id="PTHR30441">
    <property type="entry name" value="DUF748 DOMAIN-CONTAINING PROTEIN"/>
    <property type="match status" value="1"/>
</dbReference>